<feature type="domain" description="F-box associated beta-propeller type 1" evidence="1">
    <location>
        <begin position="2"/>
        <end position="261"/>
    </location>
</feature>
<gene>
    <name evidence="2" type="ORF">RHGRI_028670</name>
</gene>
<dbReference type="InterPro" id="IPR006527">
    <property type="entry name" value="F-box-assoc_dom_typ1"/>
</dbReference>
<organism evidence="2 3">
    <name type="scientific">Rhododendron griersonianum</name>
    <dbReference type="NCBI Taxonomy" id="479676"/>
    <lineage>
        <taxon>Eukaryota</taxon>
        <taxon>Viridiplantae</taxon>
        <taxon>Streptophyta</taxon>
        <taxon>Embryophyta</taxon>
        <taxon>Tracheophyta</taxon>
        <taxon>Spermatophyta</taxon>
        <taxon>Magnoliopsida</taxon>
        <taxon>eudicotyledons</taxon>
        <taxon>Gunneridae</taxon>
        <taxon>Pentapetalae</taxon>
        <taxon>asterids</taxon>
        <taxon>Ericales</taxon>
        <taxon>Ericaceae</taxon>
        <taxon>Ericoideae</taxon>
        <taxon>Rhodoreae</taxon>
        <taxon>Rhododendron</taxon>
    </lineage>
</organism>
<dbReference type="AlphaFoldDB" id="A0AAV6IGL2"/>
<comment type="caution">
    <text evidence="2">The sequence shown here is derived from an EMBL/GenBank/DDBJ whole genome shotgun (WGS) entry which is preliminary data.</text>
</comment>
<dbReference type="PANTHER" id="PTHR31672">
    <property type="entry name" value="BNACNNG10540D PROTEIN"/>
    <property type="match status" value="1"/>
</dbReference>
<protein>
    <recommendedName>
        <fullName evidence="1">F-box associated beta-propeller type 1 domain-containing protein</fullName>
    </recommendedName>
</protein>
<reference evidence="2" key="1">
    <citation type="submission" date="2020-08" db="EMBL/GenBank/DDBJ databases">
        <title>Plant Genome Project.</title>
        <authorList>
            <person name="Zhang R.-G."/>
        </authorList>
    </citation>
    <scope>NUCLEOTIDE SEQUENCE</scope>
    <source>
        <strain evidence="2">WSP0</strain>
        <tissue evidence="2">Leaf</tissue>
    </source>
</reference>
<dbReference type="InterPro" id="IPR017451">
    <property type="entry name" value="F-box-assoc_interact_dom"/>
</dbReference>
<evidence type="ECO:0000259" key="1">
    <source>
        <dbReference type="Pfam" id="PF07734"/>
    </source>
</evidence>
<evidence type="ECO:0000313" key="3">
    <source>
        <dbReference type="Proteomes" id="UP000823749"/>
    </source>
</evidence>
<dbReference type="PANTHER" id="PTHR31672:SF13">
    <property type="entry name" value="F-BOX PROTEIN CPR30-LIKE"/>
    <property type="match status" value="1"/>
</dbReference>
<evidence type="ECO:0000313" key="2">
    <source>
        <dbReference type="EMBL" id="KAG5527802.1"/>
    </source>
</evidence>
<proteinExistence type="predicted"/>
<accession>A0AAV6IGL2</accession>
<name>A0AAV6IGL2_9ERIC</name>
<sequence length="266" mass="30717">MCLSLNSNIVICNPATREFRLLPQPPCHSWHTNYLGFAFDSRTNDYKVVRVATLRKIGCVDYRIHIYCMSADSWEELFLMALSHNFNGYHHHPCTSKDGVFYWLTSFVHPRDQIDALNTVEGSFKQRPLPVDIGFDSRTNLCLLNDSVALIVSLYGSRLGETQFDYERQGKTQFDVWLMDEYGVPECWTKKYTIGPILGIHRPFGFHPNNEVLMTGCDYGLIVSYNHSTGDIKVYKQLCNWPELIRCSTQVFQYSESLVSVKRRST</sequence>
<dbReference type="Pfam" id="PF07734">
    <property type="entry name" value="FBA_1"/>
    <property type="match status" value="1"/>
</dbReference>
<dbReference type="NCBIfam" id="TIGR01640">
    <property type="entry name" value="F_box_assoc_1"/>
    <property type="match status" value="1"/>
</dbReference>
<dbReference type="Proteomes" id="UP000823749">
    <property type="component" value="Chromosome 10"/>
</dbReference>
<dbReference type="EMBL" id="JACTNZ010000010">
    <property type="protein sequence ID" value="KAG5527802.1"/>
    <property type="molecule type" value="Genomic_DNA"/>
</dbReference>
<dbReference type="InterPro" id="IPR050796">
    <property type="entry name" value="SCF_F-box_component"/>
</dbReference>
<keyword evidence="3" id="KW-1185">Reference proteome</keyword>